<comment type="similarity">
    <text evidence="2">Belongs to the bacterial solute-binding protein 5 family.</text>
</comment>
<dbReference type="Pfam" id="PF00496">
    <property type="entry name" value="SBP_bac_5"/>
    <property type="match status" value="1"/>
</dbReference>
<feature type="domain" description="Solute-binding protein family 5" evidence="3">
    <location>
        <begin position="74"/>
        <end position="400"/>
    </location>
</feature>
<dbReference type="InterPro" id="IPR030678">
    <property type="entry name" value="Peptide/Ni-bd"/>
</dbReference>
<evidence type="ECO:0000313" key="4">
    <source>
        <dbReference type="EMBL" id="MFC0406653.1"/>
    </source>
</evidence>
<comment type="caution">
    <text evidence="4">The sequence shown here is derived from an EMBL/GenBank/DDBJ whole genome shotgun (WGS) entry which is preliminary data.</text>
</comment>
<dbReference type="RefSeq" id="WP_377042328.1">
    <property type="nucleotide sequence ID" value="NZ_JBHLUN010000001.1"/>
</dbReference>
<dbReference type="InterPro" id="IPR039424">
    <property type="entry name" value="SBP_5"/>
</dbReference>
<dbReference type="Proteomes" id="UP001589865">
    <property type="component" value="Unassembled WGS sequence"/>
</dbReference>
<dbReference type="EMBL" id="JBHLUN010000001">
    <property type="protein sequence ID" value="MFC0406653.1"/>
    <property type="molecule type" value="Genomic_DNA"/>
</dbReference>
<comment type="subcellular location">
    <subcellularLocation>
        <location evidence="1">Periplasm</location>
    </subcellularLocation>
</comment>
<keyword evidence="5" id="KW-1185">Reference proteome</keyword>
<gene>
    <name evidence="4" type="ORF">ACFFGY_00235</name>
</gene>
<dbReference type="InterPro" id="IPR000914">
    <property type="entry name" value="SBP_5_dom"/>
</dbReference>
<accession>A0ABV6JLS1</accession>
<evidence type="ECO:0000259" key="3">
    <source>
        <dbReference type="Pfam" id="PF00496"/>
    </source>
</evidence>
<evidence type="ECO:0000256" key="2">
    <source>
        <dbReference type="ARBA" id="ARBA00005695"/>
    </source>
</evidence>
<name>A0ABV6JLS1_9PROT</name>
<dbReference type="PIRSF" id="PIRSF002741">
    <property type="entry name" value="MppA"/>
    <property type="match status" value="1"/>
</dbReference>
<dbReference type="Gene3D" id="3.90.76.10">
    <property type="entry name" value="Dipeptide-binding Protein, Domain 1"/>
    <property type="match status" value="1"/>
</dbReference>
<dbReference type="Gene3D" id="3.10.105.10">
    <property type="entry name" value="Dipeptide-binding Protein, Domain 3"/>
    <property type="match status" value="1"/>
</dbReference>
<proteinExistence type="inferred from homology"/>
<dbReference type="PANTHER" id="PTHR30290">
    <property type="entry name" value="PERIPLASMIC BINDING COMPONENT OF ABC TRANSPORTER"/>
    <property type="match status" value="1"/>
</dbReference>
<protein>
    <submittedName>
        <fullName evidence="4">ABC transporter substrate-binding protein</fullName>
    </submittedName>
</protein>
<dbReference type="SUPFAM" id="SSF53850">
    <property type="entry name" value="Periplasmic binding protein-like II"/>
    <property type="match status" value="1"/>
</dbReference>
<sequence length="525" mass="56655">MKRRNVLLGLGALGSLPGVGRARAQATAKTISGGFDVGPGGLPGNFNPLAATAGFTWFSLYLEPLITYDETLSKVVGALAERWEVGTELTSYTFHLAEAKWHDGQPFTSADVAFTLGLARNGASGSVFAGRLSTVDRVETPDARTVIIRLSRPNASMTDTLSRLMILPQHALSAVPVAELPRNSWWSTSPVGTGPFRFSRYVSGQYVELLANPDYRGGAPRVGRVVNRYFENTAGAVAALRSGEIQFSYVEADDLPNFKGDNRFRIIEGSSYVVNYLGFNAEVPLWKDLRVRQAVMHAIDRAAIVTSLYGGAATVANCAYVAPQLVPSGLDTYGYDPDKAQALLRAAGWNRINGDKPVTVLTYYTNALAANVLAAIQSMLAQVGINVVPRAVDVPTYNSIVYATGKTDPSQFPLIYAGLQDGPDPSNINVGLNTSEIPPAGANVLRIDMPPLTEALNAALAEIDPARRTDRYRDVCRTMNANLPWGTLWVANRYGVASTRLKDFVWTPAPGGGPYQARPERWDIA</sequence>
<dbReference type="CDD" id="cd00995">
    <property type="entry name" value="PBP2_NikA_DppA_OppA_like"/>
    <property type="match status" value="1"/>
</dbReference>
<evidence type="ECO:0000256" key="1">
    <source>
        <dbReference type="ARBA" id="ARBA00004418"/>
    </source>
</evidence>
<organism evidence="4 5">
    <name type="scientific">Roseomonas elaeocarpi</name>
    <dbReference type="NCBI Taxonomy" id="907779"/>
    <lineage>
        <taxon>Bacteria</taxon>
        <taxon>Pseudomonadati</taxon>
        <taxon>Pseudomonadota</taxon>
        <taxon>Alphaproteobacteria</taxon>
        <taxon>Acetobacterales</taxon>
        <taxon>Roseomonadaceae</taxon>
        <taxon>Roseomonas</taxon>
    </lineage>
</organism>
<dbReference type="Gene3D" id="3.40.190.10">
    <property type="entry name" value="Periplasmic binding protein-like II"/>
    <property type="match status" value="1"/>
</dbReference>
<reference evidence="4 5" key="1">
    <citation type="submission" date="2024-09" db="EMBL/GenBank/DDBJ databases">
        <authorList>
            <person name="Sun Q."/>
            <person name="Mori K."/>
        </authorList>
    </citation>
    <scope>NUCLEOTIDE SEQUENCE [LARGE SCALE GENOMIC DNA]</scope>
    <source>
        <strain evidence="4 5">TBRC 5777</strain>
    </source>
</reference>
<evidence type="ECO:0000313" key="5">
    <source>
        <dbReference type="Proteomes" id="UP001589865"/>
    </source>
</evidence>